<keyword evidence="6 8" id="KW-1133">Transmembrane helix</keyword>
<dbReference type="AlphaFoldDB" id="A0A2A2L2C0"/>
<evidence type="ECO:0000256" key="8">
    <source>
        <dbReference type="SAM" id="Phobius"/>
    </source>
</evidence>
<dbReference type="PANTHER" id="PTHR11101">
    <property type="entry name" value="PHOSPHATE TRANSPORTER"/>
    <property type="match status" value="1"/>
</dbReference>
<dbReference type="GO" id="GO:0035435">
    <property type="term" value="P:phosphate ion transmembrane transport"/>
    <property type="evidence" value="ECO:0007669"/>
    <property type="project" value="TreeGrafter"/>
</dbReference>
<dbReference type="PANTHER" id="PTHR11101:SF80">
    <property type="entry name" value="PHOSPHATE TRANSPORTER"/>
    <property type="match status" value="1"/>
</dbReference>
<comment type="caution">
    <text evidence="9">The sequence shown here is derived from an EMBL/GenBank/DDBJ whole genome shotgun (WGS) entry which is preliminary data.</text>
</comment>
<dbReference type="STRING" id="2018661.A0A2A2L2C0"/>
<dbReference type="Pfam" id="PF01384">
    <property type="entry name" value="PHO4"/>
    <property type="match status" value="1"/>
</dbReference>
<sequence length="183" mass="19815">MGANDVSNAFDASWGNEIVSSTSWILTATYMKLPVSPSESLLGAIVGFAVVRRGIMSVHWNLVGKIGVVGRCAGLWSFGDHVHLTVREKLYSVNTVVAVAIELGSGMITLYASKIGLPVSNTHNTLGSAVGVGMLIHKLKIKWKIVRNISIFMFITMPCTGLISSGVMMLLYFIADNYHHFLS</sequence>
<keyword evidence="4" id="KW-0592">Phosphate transport</keyword>
<name>A0A2A2L2C0_9BILA</name>
<evidence type="ECO:0000313" key="10">
    <source>
        <dbReference type="Proteomes" id="UP000218231"/>
    </source>
</evidence>
<comment type="subcellular location">
    <subcellularLocation>
        <location evidence="1">Membrane</location>
        <topology evidence="1">Multi-pass membrane protein</topology>
    </subcellularLocation>
</comment>
<dbReference type="EMBL" id="LIAE01007273">
    <property type="protein sequence ID" value="PAV80411.1"/>
    <property type="molecule type" value="Genomic_DNA"/>
</dbReference>
<evidence type="ECO:0000313" key="9">
    <source>
        <dbReference type="EMBL" id="PAV80411.1"/>
    </source>
</evidence>
<evidence type="ECO:0008006" key="11">
    <source>
        <dbReference type="Google" id="ProtNLM"/>
    </source>
</evidence>
<keyword evidence="10" id="KW-1185">Reference proteome</keyword>
<feature type="transmembrane region" description="Helical" evidence="8">
    <location>
        <begin position="149"/>
        <end position="175"/>
    </location>
</feature>
<evidence type="ECO:0000256" key="4">
    <source>
        <dbReference type="ARBA" id="ARBA00022592"/>
    </source>
</evidence>
<dbReference type="Proteomes" id="UP000218231">
    <property type="component" value="Unassembled WGS sequence"/>
</dbReference>
<proteinExistence type="inferred from homology"/>
<accession>A0A2A2L2C0</accession>
<dbReference type="InterPro" id="IPR001204">
    <property type="entry name" value="Phos_transporter"/>
</dbReference>
<evidence type="ECO:0000256" key="1">
    <source>
        <dbReference type="ARBA" id="ARBA00004141"/>
    </source>
</evidence>
<keyword evidence="3" id="KW-0813">Transport</keyword>
<evidence type="ECO:0000256" key="6">
    <source>
        <dbReference type="ARBA" id="ARBA00022989"/>
    </source>
</evidence>
<evidence type="ECO:0000256" key="5">
    <source>
        <dbReference type="ARBA" id="ARBA00022692"/>
    </source>
</evidence>
<dbReference type="GO" id="GO:0016020">
    <property type="term" value="C:membrane"/>
    <property type="evidence" value="ECO:0007669"/>
    <property type="project" value="UniProtKB-SubCell"/>
</dbReference>
<keyword evidence="5 8" id="KW-0812">Transmembrane</keyword>
<comment type="similarity">
    <text evidence="2">Belongs to the inorganic phosphate transporter (PiT) (TC 2.A.20) family.</text>
</comment>
<evidence type="ECO:0000256" key="2">
    <source>
        <dbReference type="ARBA" id="ARBA00009916"/>
    </source>
</evidence>
<keyword evidence="7 8" id="KW-0472">Membrane</keyword>
<dbReference type="OrthoDB" id="260807at2759"/>
<reference evidence="9 10" key="1">
    <citation type="journal article" date="2017" name="Curr. Biol.">
        <title>Genome architecture and evolution of a unichromosomal asexual nematode.</title>
        <authorList>
            <person name="Fradin H."/>
            <person name="Zegar C."/>
            <person name="Gutwein M."/>
            <person name="Lucas J."/>
            <person name="Kovtun M."/>
            <person name="Corcoran D."/>
            <person name="Baugh L.R."/>
            <person name="Kiontke K."/>
            <person name="Gunsalus K."/>
            <person name="Fitch D.H."/>
            <person name="Piano F."/>
        </authorList>
    </citation>
    <scope>NUCLEOTIDE SEQUENCE [LARGE SCALE GENOMIC DNA]</scope>
    <source>
        <strain evidence="9">PF1309</strain>
    </source>
</reference>
<protein>
    <recommendedName>
        <fullName evidence="11">Phosphate transporter</fullName>
    </recommendedName>
</protein>
<evidence type="ECO:0000256" key="7">
    <source>
        <dbReference type="ARBA" id="ARBA00023136"/>
    </source>
</evidence>
<evidence type="ECO:0000256" key="3">
    <source>
        <dbReference type="ARBA" id="ARBA00022448"/>
    </source>
</evidence>
<gene>
    <name evidence="9" type="ORF">WR25_23581</name>
</gene>
<organism evidence="9 10">
    <name type="scientific">Diploscapter pachys</name>
    <dbReference type="NCBI Taxonomy" id="2018661"/>
    <lineage>
        <taxon>Eukaryota</taxon>
        <taxon>Metazoa</taxon>
        <taxon>Ecdysozoa</taxon>
        <taxon>Nematoda</taxon>
        <taxon>Chromadorea</taxon>
        <taxon>Rhabditida</taxon>
        <taxon>Rhabditina</taxon>
        <taxon>Rhabditomorpha</taxon>
        <taxon>Rhabditoidea</taxon>
        <taxon>Rhabditidae</taxon>
        <taxon>Diploscapter</taxon>
    </lineage>
</organism>
<dbReference type="GO" id="GO:0005315">
    <property type="term" value="F:phosphate transmembrane transporter activity"/>
    <property type="evidence" value="ECO:0007669"/>
    <property type="project" value="InterPro"/>
</dbReference>